<dbReference type="GO" id="GO:0032453">
    <property type="term" value="F:histone H3K4 demethylase activity"/>
    <property type="evidence" value="ECO:0007669"/>
    <property type="project" value="TreeGrafter"/>
</dbReference>
<keyword evidence="1 3" id="KW-0479">Metal-binding</keyword>
<evidence type="ECO:0000256" key="3">
    <source>
        <dbReference type="RuleBase" id="RU366061"/>
    </source>
</evidence>
<keyword evidence="3" id="KW-0805">Transcription regulation</keyword>
<dbReference type="EMBL" id="FN649733">
    <property type="protein sequence ID" value="CBJ27173.1"/>
    <property type="molecule type" value="Genomic_DNA"/>
</dbReference>
<dbReference type="PROSITE" id="PS51184">
    <property type="entry name" value="JMJC"/>
    <property type="match status" value="1"/>
</dbReference>
<comment type="function">
    <text evidence="3">Oxygenase that can act as both a histone lysine demethylase and a ribosomal histidine hydroxylase.</text>
</comment>
<comment type="similarity">
    <text evidence="3">Belongs to the ROX family.</text>
</comment>
<dbReference type="STRING" id="2880.D7G4T0"/>
<reference evidence="7 8" key="1">
    <citation type="journal article" date="2010" name="Nature">
        <title>The Ectocarpus genome and the independent evolution of multicellularity in brown algae.</title>
        <authorList>
            <person name="Cock J.M."/>
            <person name="Sterck L."/>
            <person name="Rouze P."/>
            <person name="Scornet D."/>
            <person name="Allen A.E."/>
            <person name="Amoutzias G."/>
            <person name="Anthouard V."/>
            <person name="Artiguenave F."/>
            <person name="Aury J.M."/>
            <person name="Badger J.H."/>
            <person name="Beszteri B."/>
            <person name="Billiau K."/>
            <person name="Bonnet E."/>
            <person name="Bothwell J.H."/>
            <person name="Bowler C."/>
            <person name="Boyen C."/>
            <person name="Brownlee C."/>
            <person name="Carrano C.J."/>
            <person name="Charrier B."/>
            <person name="Cho G.Y."/>
            <person name="Coelho S.M."/>
            <person name="Collen J."/>
            <person name="Corre E."/>
            <person name="Da Silva C."/>
            <person name="Delage L."/>
            <person name="Delaroque N."/>
            <person name="Dittami S.M."/>
            <person name="Doulbeau S."/>
            <person name="Elias M."/>
            <person name="Farnham G."/>
            <person name="Gachon C.M."/>
            <person name="Gschloessl B."/>
            <person name="Heesch S."/>
            <person name="Jabbari K."/>
            <person name="Jubin C."/>
            <person name="Kawai H."/>
            <person name="Kimura K."/>
            <person name="Kloareg B."/>
            <person name="Kupper F.C."/>
            <person name="Lang D."/>
            <person name="Le Bail A."/>
            <person name="Leblanc C."/>
            <person name="Lerouge P."/>
            <person name="Lohr M."/>
            <person name="Lopez P.J."/>
            <person name="Martens C."/>
            <person name="Maumus F."/>
            <person name="Michel G."/>
            <person name="Miranda-Saavedra D."/>
            <person name="Morales J."/>
            <person name="Moreau H."/>
            <person name="Motomura T."/>
            <person name="Nagasato C."/>
            <person name="Napoli C.A."/>
            <person name="Nelson D.R."/>
            <person name="Nyvall-Collen P."/>
            <person name="Peters A.F."/>
            <person name="Pommier C."/>
            <person name="Potin P."/>
            <person name="Poulain J."/>
            <person name="Quesneville H."/>
            <person name="Read B."/>
            <person name="Rensing S.A."/>
            <person name="Ritter A."/>
            <person name="Rousvoal S."/>
            <person name="Samanta M."/>
            <person name="Samson G."/>
            <person name="Schroeder D.C."/>
            <person name="Segurens B."/>
            <person name="Strittmatter M."/>
            <person name="Tonon T."/>
            <person name="Tregear J.W."/>
            <person name="Valentin K."/>
            <person name="von Dassow P."/>
            <person name="Yamagishi T."/>
            <person name="Van de Peer Y."/>
            <person name="Wincker P."/>
        </authorList>
    </citation>
    <scope>NUCLEOTIDE SEQUENCE [LARGE SCALE GENOMIC DNA]</scope>
    <source>
        <strain evidence="8">Ec32 / CCAP1310/4</strain>
    </source>
</reference>
<dbReference type="InterPro" id="IPR003347">
    <property type="entry name" value="JmjC_dom"/>
</dbReference>
<keyword evidence="8" id="KW-1185">Reference proteome</keyword>
<evidence type="ECO:0000256" key="2">
    <source>
        <dbReference type="ARBA" id="ARBA00023004"/>
    </source>
</evidence>
<dbReference type="eggNOG" id="KOG3706">
    <property type="taxonomic scope" value="Eukaryota"/>
</dbReference>
<keyword evidence="2 3" id="KW-0408">Iron</keyword>
<dbReference type="EMBL" id="FN648796">
    <property type="protein sequence ID" value="CBJ27173.1"/>
    <property type="molecule type" value="Genomic_DNA"/>
</dbReference>
<accession>D7G4T0</accession>
<organism evidence="7 8">
    <name type="scientific">Ectocarpus siliculosus</name>
    <name type="common">Brown alga</name>
    <name type="synonym">Conferva siliculosa</name>
    <dbReference type="NCBI Taxonomy" id="2880"/>
    <lineage>
        <taxon>Eukaryota</taxon>
        <taxon>Sar</taxon>
        <taxon>Stramenopiles</taxon>
        <taxon>Ochrophyta</taxon>
        <taxon>PX clade</taxon>
        <taxon>Phaeophyceae</taxon>
        <taxon>Ectocarpales</taxon>
        <taxon>Ectocarpaceae</taxon>
        <taxon>Ectocarpus</taxon>
    </lineage>
</organism>
<dbReference type="GO" id="GO:0051864">
    <property type="term" value="F:histone H3K36 demethylase activity"/>
    <property type="evidence" value="ECO:0007669"/>
    <property type="project" value="TreeGrafter"/>
</dbReference>
<dbReference type="GO" id="GO:0005730">
    <property type="term" value="C:nucleolus"/>
    <property type="evidence" value="ECO:0007669"/>
    <property type="project" value="TreeGrafter"/>
</dbReference>
<dbReference type="InParanoid" id="D7G4T0"/>
<evidence type="ECO:0000256" key="4">
    <source>
        <dbReference type="SAM" id="MobiDB-lite"/>
    </source>
</evidence>
<dbReference type="InterPro" id="IPR039994">
    <property type="entry name" value="NO66-like"/>
</dbReference>
<keyword evidence="3" id="KW-0560">Oxidoreductase</keyword>
<feature type="signal peptide" evidence="5">
    <location>
        <begin position="1"/>
        <end position="21"/>
    </location>
</feature>
<feature type="region of interest" description="Disordered" evidence="4">
    <location>
        <begin position="598"/>
        <end position="631"/>
    </location>
</feature>
<dbReference type="Pfam" id="PF08007">
    <property type="entry name" value="JmjC_2"/>
    <property type="match status" value="1"/>
</dbReference>
<dbReference type="PANTHER" id="PTHR13096">
    <property type="entry name" value="MINA53 MYC INDUCED NUCLEAR ANTIGEN"/>
    <property type="match status" value="1"/>
</dbReference>
<feature type="chain" id="PRO_5003095750" description="Bifunctional lysine-specific demethylase and histidyl-hydroxylase" evidence="5">
    <location>
        <begin position="22"/>
        <end position="631"/>
    </location>
</feature>
<feature type="region of interest" description="Disordered" evidence="4">
    <location>
        <begin position="283"/>
        <end position="306"/>
    </location>
</feature>
<feature type="domain" description="JmjC" evidence="6">
    <location>
        <begin position="153"/>
        <end position="331"/>
    </location>
</feature>
<dbReference type="PANTHER" id="PTHR13096:SF9">
    <property type="entry name" value="BIFUNCTIONAL LYSINE-SPECIFIC DEMETHYLASE AND HISTIDYL-HYDROXYLASE"/>
    <property type="match status" value="1"/>
</dbReference>
<comment type="cofactor">
    <cofactor evidence="3">
        <name>Fe(2+)</name>
        <dbReference type="ChEBI" id="CHEBI:29033"/>
    </cofactor>
    <text evidence="3">Binds 1 Fe(2+) ion per subunit.</text>
</comment>
<sequence length="631" mass="67800">MGFIAFLLILATAVAVQVAGGEEHLELQECSSSTAVTQLRPMVHPPVPETSVTLVRELMDPFSLQDFAETFWERKPMVIRGRSPNHYDRLVEFGLGDVESVIEKGVSLSGEGEEPMVLGSDWNIIKRVFVQADDGPGSNVPPAPGKTHAGGADRVVSLEEARKAFHRGGFSVVINRLQRRWRGVLRASRALEHVLGQPVNANLYMTPPQSQGFEAHFDWMDGIVVQLTGSKTWILYHEMVTMPRPDLKFKPKAAELGEPIAVLDLYPGDMMYIPRGWPHEAAVNGTAARPGGGRGASPSSSTARGPSLHVTFGVETALSGTYESLLHHALEVAAVEHPLLFGLLPGGGEESDKRSANDSDEDNQGRMGGDAEIPWLQLLHLWVHDVASRDARLRKAVPLAPLFFASSEGRPAPATAAKDNSDAGSIDDDNINVAGGRREGVCTASAQRQEHQTVAPSAVLQEFKISLEACAGSAAADDAPGVGGAASSTLALLDSLLDTEQLYRVREMFFVGDGELRGHGGGDSSGGYAAAAAAAQRGGEDEDAFEAVLSSRMSEETEWSRATLEAFDRTRFSSSSLREKMEGFRKVASPEGALRRMVVASSRRARERDEITERDLARCGQGPPNRGGVAV</sequence>
<evidence type="ECO:0000259" key="6">
    <source>
        <dbReference type="PROSITE" id="PS51184"/>
    </source>
</evidence>
<keyword evidence="3" id="KW-0539">Nucleus</keyword>
<feature type="region of interest" description="Disordered" evidence="4">
    <location>
        <begin position="346"/>
        <end position="369"/>
    </location>
</feature>
<keyword evidence="3" id="KW-0804">Transcription</keyword>
<dbReference type="GO" id="GO:0005506">
    <property type="term" value="F:iron ion binding"/>
    <property type="evidence" value="ECO:0007669"/>
    <property type="project" value="UniProtKB-UniRule"/>
</dbReference>
<feature type="compositionally biased region" description="Low complexity" evidence="4">
    <location>
        <begin position="296"/>
        <end position="306"/>
    </location>
</feature>
<dbReference type="EC" id="1.14.11.-" evidence="3"/>
<evidence type="ECO:0000256" key="5">
    <source>
        <dbReference type="SAM" id="SignalP"/>
    </source>
</evidence>
<keyword evidence="5" id="KW-0732">Signal</keyword>
<evidence type="ECO:0000256" key="1">
    <source>
        <dbReference type="ARBA" id="ARBA00022723"/>
    </source>
</evidence>
<proteinExistence type="inferred from homology"/>
<dbReference type="OrthoDB" id="206986at2759"/>
<dbReference type="Gene3D" id="2.60.120.650">
    <property type="entry name" value="Cupin"/>
    <property type="match status" value="1"/>
</dbReference>
<name>D7G4T0_ECTSI</name>
<dbReference type="SUPFAM" id="SSF51197">
    <property type="entry name" value="Clavaminate synthase-like"/>
    <property type="match status" value="1"/>
</dbReference>
<dbReference type="AlphaFoldDB" id="D7G4T0"/>
<evidence type="ECO:0000313" key="7">
    <source>
        <dbReference type="EMBL" id="CBJ27173.1"/>
    </source>
</evidence>
<gene>
    <name evidence="7" type="ORF">Esi_0058_0060</name>
</gene>
<dbReference type="Proteomes" id="UP000002630">
    <property type="component" value="Linkage Group LG08"/>
</dbReference>
<protein>
    <recommendedName>
        <fullName evidence="3">Bifunctional lysine-specific demethylase and histidyl-hydroxylase</fullName>
        <ecNumber evidence="3">1.14.11.-</ecNumber>
    </recommendedName>
</protein>
<feature type="compositionally biased region" description="Basic and acidic residues" evidence="4">
    <location>
        <begin position="604"/>
        <end position="617"/>
    </location>
</feature>
<feature type="region of interest" description="Disordered" evidence="4">
    <location>
        <begin position="410"/>
        <end position="432"/>
    </location>
</feature>
<comment type="subcellular location">
    <subcellularLocation>
        <location evidence="3">Nucleus</location>
    </subcellularLocation>
</comment>
<keyword evidence="3" id="KW-0223">Dioxygenase</keyword>
<evidence type="ECO:0000313" key="8">
    <source>
        <dbReference type="Proteomes" id="UP000002630"/>
    </source>
</evidence>